<dbReference type="Gene3D" id="3.40.50.10330">
    <property type="entry name" value="Probable inorganic polyphosphate/atp-NAD kinase, domain 1"/>
    <property type="match status" value="1"/>
</dbReference>
<dbReference type="InterPro" id="IPR004363">
    <property type="entry name" value="Methylgl_synth"/>
</dbReference>
<dbReference type="InterPro" id="IPR016064">
    <property type="entry name" value="NAD/diacylglycerol_kinase_sf"/>
</dbReference>
<feature type="region of interest" description="Disordered" evidence="1">
    <location>
        <begin position="289"/>
        <end position="310"/>
    </location>
</feature>
<dbReference type="PROSITE" id="PS50146">
    <property type="entry name" value="DAGK"/>
    <property type="match status" value="1"/>
</dbReference>
<dbReference type="PANTHER" id="PTHR30492:SF0">
    <property type="entry name" value="METHYLGLYOXAL SYNTHASE"/>
    <property type="match status" value="1"/>
</dbReference>
<dbReference type="GO" id="GO:0019242">
    <property type="term" value="P:methylglyoxal biosynthetic process"/>
    <property type="evidence" value="ECO:0007669"/>
    <property type="project" value="InterPro"/>
</dbReference>
<feature type="domain" description="DAGKc" evidence="2">
    <location>
        <begin position="51"/>
        <end position="121"/>
    </location>
</feature>
<accession>A0A0F9UIZ0</accession>
<dbReference type="GO" id="GO:0016301">
    <property type="term" value="F:kinase activity"/>
    <property type="evidence" value="ECO:0007669"/>
    <property type="project" value="InterPro"/>
</dbReference>
<evidence type="ECO:0000259" key="2">
    <source>
        <dbReference type="PROSITE" id="PS50146"/>
    </source>
</evidence>
<organism evidence="3">
    <name type="scientific">marine sediment metagenome</name>
    <dbReference type="NCBI Taxonomy" id="412755"/>
    <lineage>
        <taxon>unclassified sequences</taxon>
        <taxon>metagenomes</taxon>
        <taxon>ecological metagenomes</taxon>
    </lineage>
</organism>
<dbReference type="GO" id="GO:0008654">
    <property type="term" value="P:phospholipid biosynthetic process"/>
    <property type="evidence" value="ECO:0007669"/>
    <property type="project" value="InterPro"/>
</dbReference>
<reference evidence="3" key="1">
    <citation type="journal article" date="2015" name="Nature">
        <title>Complex archaea that bridge the gap between prokaryotes and eukaryotes.</title>
        <authorList>
            <person name="Spang A."/>
            <person name="Saw J.H."/>
            <person name="Jorgensen S.L."/>
            <person name="Zaremba-Niedzwiedzka K."/>
            <person name="Martijn J."/>
            <person name="Lind A.E."/>
            <person name="van Eijk R."/>
            <person name="Schleper C."/>
            <person name="Guy L."/>
            <person name="Ettema T.J."/>
        </authorList>
    </citation>
    <scope>NUCLEOTIDE SEQUENCE</scope>
</reference>
<dbReference type="InterPro" id="IPR045540">
    <property type="entry name" value="YegS/DAGK_C"/>
</dbReference>
<dbReference type="GO" id="GO:0005829">
    <property type="term" value="C:cytosol"/>
    <property type="evidence" value="ECO:0007669"/>
    <property type="project" value="TreeGrafter"/>
</dbReference>
<evidence type="ECO:0000256" key="1">
    <source>
        <dbReference type="SAM" id="MobiDB-lite"/>
    </source>
</evidence>
<dbReference type="InterPro" id="IPR001206">
    <property type="entry name" value="Diacylglycerol_kinase_cat_dom"/>
</dbReference>
<comment type="caution">
    <text evidence="3">The sequence shown here is derived from an EMBL/GenBank/DDBJ whole genome shotgun (WGS) entry which is preliminary data.</text>
</comment>
<dbReference type="NCBIfam" id="TIGR00147">
    <property type="entry name" value="YegS/Rv2252/BmrU family lipid kinase"/>
    <property type="match status" value="1"/>
</dbReference>
<dbReference type="EMBL" id="LAZR01000965">
    <property type="protein sequence ID" value="KKN53553.1"/>
    <property type="molecule type" value="Genomic_DNA"/>
</dbReference>
<dbReference type="Pfam" id="PF00781">
    <property type="entry name" value="DAGK_cat"/>
    <property type="match status" value="1"/>
</dbReference>
<dbReference type="AlphaFoldDB" id="A0A0F9UIZ0"/>
<evidence type="ECO:0000313" key="3">
    <source>
        <dbReference type="EMBL" id="KKN53553.1"/>
    </source>
</evidence>
<protein>
    <recommendedName>
        <fullName evidence="2">DAGKc domain-containing protein</fullName>
    </recommendedName>
</protein>
<feature type="compositionally biased region" description="Polar residues" evidence="1">
    <location>
        <begin position="289"/>
        <end position="298"/>
    </location>
</feature>
<dbReference type="InterPro" id="IPR005218">
    <property type="entry name" value="Diacylglycerol/lipid_kinase"/>
</dbReference>
<dbReference type="GO" id="GO:0005524">
    <property type="term" value="F:ATP binding"/>
    <property type="evidence" value="ECO:0007669"/>
    <property type="project" value="InterPro"/>
</dbReference>
<dbReference type="Pfam" id="PF19279">
    <property type="entry name" value="YegS_C"/>
    <property type="match status" value="1"/>
</dbReference>
<dbReference type="SUPFAM" id="SSF111331">
    <property type="entry name" value="NAD kinase/diacylglycerol kinase-like"/>
    <property type="match status" value="1"/>
</dbReference>
<dbReference type="GO" id="GO:0008929">
    <property type="term" value="F:methylglyoxal synthase activity"/>
    <property type="evidence" value="ECO:0007669"/>
    <property type="project" value="InterPro"/>
</dbReference>
<name>A0A0F9UIZ0_9ZZZZ</name>
<dbReference type="PANTHER" id="PTHR30492">
    <property type="entry name" value="METHYLGLYOXAL SYNTHASE"/>
    <property type="match status" value="1"/>
</dbReference>
<sequence length="310" mass="33441">MTHWLVANPGAGDGQRGRKFWLEKLEDAGITSPKCCDFGEQGWKSHVQPDDVVMVAGGDGSVNAGARLCLERNATLAVLPSGTANDFARNLALPEDPAALCELVQRGVTQRVDVAEFGDGLFLNVAHVGLGTLPAREAQGSAKKLFGRFSYGVELLRKVSAKRGFHAEIKCDKSFVRGRWLSIAVSSGAFFGGGNEIPEATANDGLLDVIAVKPRPLMQLLLTFFMVQFSGKSPKRTSTVVHLKCERCDILTSKPKTITVDGDEAGKTPLHVVCRKHCLRVIGLSVVNTGERGNTEPGNRQPENKPPELR</sequence>
<dbReference type="Gene3D" id="2.60.200.40">
    <property type="match status" value="1"/>
</dbReference>
<dbReference type="InterPro" id="IPR017438">
    <property type="entry name" value="ATP-NAD_kinase_N"/>
</dbReference>
<proteinExistence type="predicted"/>
<gene>
    <name evidence="3" type="ORF">LCGC14_0601110</name>
</gene>